<comment type="caution">
    <text evidence="1">The sequence shown here is derived from an EMBL/GenBank/DDBJ whole genome shotgun (WGS) entry which is preliminary data.</text>
</comment>
<gene>
    <name evidence="1" type="ORF">J2Z32_000682</name>
</gene>
<dbReference type="RefSeq" id="WP_210087741.1">
    <property type="nucleotide sequence ID" value="NZ_JAGGKG010000002.1"/>
</dbReference>
<protein>
    <submittedName>
        <fullName evidence="1">Uncharacterized protein</fullName>
    </submittedName>
</protein>
<organism evidence="1 2">
    <name type="scientific">Paenibacillus turicensis</name>
    <dbReference type="NCBI Taxonomy" id="160487"/>
    <lineage>
        <taxon>Bacteria</taxon>
        <taxon>Bacillati</taxon>
        <taxon>Bacillota</taxon>
        <taxon>Bacilli</taxon>
        <taxon>Bacillales</taxon>
        <taxon>Paenibacillaceae</taxon>
        <taxon>Paenibacillus</taxon>
    </lineage>
</organism>
<sequence>MHFKENSSITASVCQFKLPIERDFEGKFCEACYEIKGKERREYLCASDQKKIDLEQCEAFAEKMLWSNCSIGDIPALTFSKHKFDEILLCFDKLDSEDIIHELLQSCQDEASVISLVRCMKNANSNGTIFMRAWQESKWNQQQFSFICSQSMNWIIRSSTVAEEDWLIASPMSRQTFVQMLLLWYQN</sequence>
<dbReference type="Proteomes" id="UP001519272">
    <property type="component" value="Unassembled WGS sequence"/>
</dbReference>
<evidence type="ECO:0000313" key="1">
    <source>
        <dbReference type="EMBL" id="MBP1904065.1"/>
    </source>
</evidence>
<name>A0ABS4FNB6_9BACL</name>
<evidence type="ECO:0000313" key="2">
    <source>
        <dbReference type="Proteomes" id="UP001519272"/>
    </source>
</evidence>
<reference evidence="1 2" key="1">
    <citation type="submission" date="2021-03" db="EMBL/GenBank/DDBJ databases">
        <title>Genomic Encyclopedia of Type Strains, Phase IV (KMG-IV): sequencing the most valuable type-strain genomes for metagenomic binning, comparative biology and taxonomic classification.</title>
        <authorList>
            <person name="Goeker M."/>
        </authorList>
    </citation>
    <scope>NUCLEOTIDE SEQUENCE [LARGE SCALE GENOMIC DNA]</scope>
    <source>
        <strain evidence="1 2">DSM 14349</strain>
    </source>
</reference>
<proteinExistence type="predicted"/>
<dbReference type="EMBL" id="JAGGKG010000002">
    <property type="protein sequence ID" value="MBP1904065.1"/>
    <property type="molecule type" value="Genomic_DNA"/>
</dbReference>
<accession>A0ABS4FNB6</accession>
<keyword evidence="2" id="KW-1185">Reference proteome</keyword>